<comment type="caution">
    <text evidence="1">The sequence shown here is derived from an EMBL/GenBank/DDBJ whole genome shotgun (WGS) entry which is preliminary data.</text>
</comment>
<accession>A0ACB9BB51</accession>
<keyword evidence="2" id="KW-1185">Reference proteome</keyword>
<organism evidence="1 2">
    <name type="scientific">Arctium lappa</name>
    <name type="common">Greater burdock</name>
    <name type="synonym">Lappa major</name>
    <dbReference type="NCBI Taxonomy" id="4217"/>
    <lineage>
        <taxon>Eukaryota</taxon>
        <taxon>Viridiplantae</taxon>
        <taxon>Streptophyta</taxon>
        <taxon>Embryophyta</taxon>
        <taxon>Tracheophyta</taxon>
        <taxon>Spermatophyta</taxon>
        <taxon>Magnoliopsida</taxon>
        <taxon>eudicotyledons</taxon>
        <taxon>Gunneridae</taxon>
        <taxon>Pentapetalae</taxon>
        <taxon>asterids</taxon>
        <taxon>campanulids</taxon>
        <taxon>Asterales</taxon>
        <taxon>Asteraceae</taxon>
        <taxon>Carduoideae</taxon>
        <taxon>Cardueae</taxon>
        <taxon>Arctiinae</taxon>
        <taxon>Arctium</taxon>
    </lineage>
</organism>
<protein>
    <submittedName>
        <fullName evidence="1">Uncharacterized protein</fullName>
    </submittedName>
</protein>
<reference evidence="1 2" key="2">
    <citation type="journal article" date="2022" name="Mol. Ecol. Resour.">
        <title>The genomes of chicory, endive, great burdock and yacon provide insights into Asteraceae paleo-polyploidization history and plant inulin production.</title>
        <authorList>
            <person name="Fan W."/>
            <person name="Wang S."/>
            <person name="Wang H."/>
            <person name="Wang A."/>
            <person name="Jiang F."/>
            <person name="Liu H."/>
            <person name="Zhao H."/>
            <person name="Xu D."/>
            <person name="Zhang Y."/>
        </authorList>
    </citation>
    <scope>NUCLEOTIDE SEQUENCE [LARGE SCALE GENOMIC DNA]</scope>
    <source>
        <strain evidence="2">cv. Niubang</strain>
    </source>
</reference>
<evidence type="ECO:0000313" key="2">
    <source>
        <dbReference type="Proteomes" id="UP001055879"/>
    </source>
</evidence>
<sequence>MQSMRLPWSLVATPPHDYIRIRYFKSSAVSIWLFGLEFPDTIMVFSDKQMHFLCSLTLVSLLEVDDVVKKSAKEAVDVDHVVMHVKAEHDDGTTYCWKFECELKEKSNVLGCIAGEAPEGELLKTWTEKLKSSSRVSLCDVTDGLTNLFTVKEAVELTNVKKAGYLSASAMKQFVVPRLEKVIKEGKKVTHLSLREDTEEAILKPARINGKLKAGHGSIITCALGSRYNSYCTNVARTFLIDPDATQSKAYQVLLKTHEAAVGALKPGNKANAVYKAAYAVV</sequence>
<dbReference type="EMBL" id="CM042052">
    <property type="protein sequence ID" value="KAI3719154.1"/>
    <property type="molecule type" value="Genomic_DNA"/>
</dbReference>
<gene>
    <name evidence="1" type="ORF">L6452_20048</name>
</gene>
<evidence type="ECO:0000313" key="1">
    <source>
        <dbReference type="EMBL" id="KAI3719154.1"/>
    </source>
</evidence>
<reference evidence="2" key="1">
    <citation type="journal article" date="2022" name="Mol. Ecol. Resour.">
        <title>The genomes of chicory, endive, great burdock and yacon provide insights into Asteraceae palaeo-polyploidization history and plant inulin production.</title>
        <authorList>
            <person name="Fan W."/>
            <person name="Wang S."/>
            <person name="Wang H."/>
            <person name="Wang A."/>
            <person name="Jiang F."/>
            <person name="Liu H."/>
            <person name="Zhao H."/>
            <person name="Xu D."/>
            <person name="Zhang Y."/>
        </authorList>
    </citation>
    <scope>NUCLEOTIDE SEQUENCE [LARGE SCALE GENOMIC DNA]</scope>
    <source>
        <strain evidence="2">cv. Niubang</strain>
    </source>
</reference>
<proteinExistence type="predicted"/>
<dbReference type="Proteomes" id="UP001055879">
    <property type="component" value="Linkage Group LG06"/>
</dbReference>
<name>A0ACB9BB51_ARCLA</name>